<feature type="transmembrane region" description="Helical" evidence="1">
    <location>
        <begin position="12"/>
        <end position="31"/>
    </location>
</feature>
<evidence type="ECO:0000313" key="3">
    <source>
        <dbReference type="Proteomes" id="UP000246104"/>
    </source>
</evidence>
<sequence length="210" mass="23072">MYTFGVKRFQIFAILFLLFFILIVAGAVFYLRTRPLPASLSTLPFIGTPAQMTINGVGINVRSDQSAGKVQLASQKKMTEFLNLMKPSFDKNQIKTLTVHIVNTEPSGASEYAWNTNSGGTTVYGAYATSINNGELVVSLFVNKDVLHTAKWSDDSIVRLYEFELYDAVASLQNFPVLKSQYASSSAIPAQDMSKSLDSIVPGAMFTLDK</sequence>
<dbReference type="Proteomes" id="UP000246104">
    <property type="component" value="Unassembled WGS sequence"/>
</dbReference>
<evidence type="ECO:0000313" key="2">
    <source>
        <dbReference type="EMBL" id="PWU23812.1"/>
    </source>
</evidence>
<comment type="caution">
    <text evidence="2">The sequence shown here is derived from an EMBL/GenBank/DDBJ whole genome shotgun (WGS) entry which is preliminary data.</text>
</comment>
<keyword evidence="1" id="KW-0812">Transmembrane</keyword>
<dbReference type="EMBL" id="PSRQ01000022">
    <property type="protein sequence ID" value="PWU23812.1"/>
    <property type="molecule type" value="Genomic_DNA"/>
</dbReference>
<reference evidence="2 3" key="1">
    <citation type="submission" date="2018-02" db="EMBL/GenBank/DDBJ databases">
        <title>Genomic Reconstructions from Amazon Rainforest and Pasture Soil Reveal Novel Insights into the Physiology of Candidate Phyla in Tropical Sites.</title>
        <authorList>
            <person name="Kroeger M.E."/>
            <person name="Delmont T."/>
            <person name="Eren A.M."/>
            <person name="Guo J."/>
            <person name="Meyer K.M."/>
            <person name="Khan K."/>
            <person name="Rodrigues J.L.M."/>
            <person name="Bohannan B.J.M."/>
            <person name="Tringe S."/>
            <person name="Borges C.D."/>
            <person name="Tiedje J."/>
            <person name="Tsai S.M."/>
            <person name="Nusslein K."/>
        </authorList>
    </citation>
    <scope>NUCLEOTIDE SEQUENCE [LARGE SCALE GENOMIC DNA]</scope>
    <source>
        <strain evidence="2">Amazon FNV 2010 28 9</strain>
    </source>
</reference>
<gene>
    <name evidence="2" type="ORF">C5B42_01460</name>
</gene>
<organism evidence="2 3">
    <name type="scientific">Candidatus Cerribacteria bacterium 'Amazon FNV 2010 28 9'</name>
    <dbReference type="NCBI Taxonomy" id="2081795"/>
    <lineage>
        <taxon>Bacteria</taxon>
        <taxon>Candidatus Cerribacteria</taxon>
    </lineage>
</organism>
<evidence type="ECO:0000256" key="1">
    <source>
        <dbReference type="SAM" id="Phobius"/>
    </source>
</evidence>
<keyword evidence="1" id="KW-1133">Transmembrane helix</keyword>
<protein>
    <submittedName>
        <fullName evidence="2">Uncharacterized protein</fullName>
    </submittedName>
</protein>
<dbReference type="AlphaFoldDB" id="A0A317JQF5"/>
<name>A0A317JQF5_9BACT</name>
<keyword evidence="1" id="KW-0472">Membrane</keyword>
<proteinExistence type="predicted"/>
<accession>A0A317JQF5</accession>